<evidence type="ECO:0000256" key="5">
    <source>
        <dbReference type="ARBA" id="ARBA00023098"/>
    </source>
</evidence>
<evidence type="ECO:0000256" key="8">
    <source>
        <dbReference type="ARBA" id="ARBA00024069"/>
    </source>
</evidence>
<name>B6GC16_9ACTN</name>
<dbReference type="GO" id="GO:0005737">
    <property type="term" value="C:cytoplasm"/>
    <property type="evidence" value="ECO:0007669"/>
    <property type="project" value="UniProtKB-SubCell"/>
</dbReference>
<dbReference type="STRING" id="445975.COLSTE_01635"/>
<dbReference type="UniPathway" id="UPA00085"/>
<comment type="caution">
    <text evidence="11">The sequence shown here is derived from an EMBL/GenBank/DDBJ whole genome shotgun (WGS) entry which is preliminary data.</text>
</comment>
<comment type="subcellular location">
    <subcellularLocation>
        <location evidence="10">Cytoplasm</location>
    </subcellularLocation>
    <text evidence="10">Associated with the membrane possibly through PlsY.</text>
</comment>
<dbReference type="Gene3D" id="3.40.718.10">
    <property type="entry name" value="Isopropylmalate Dehydrogenase"/>
    <property type="match status" value="1"/>
</dbReference>
<sequence>MDKVRVCVDAVGGDEPAEVVLAGIEAALEADADLEVLVAGPEEVIAEFCATHERAEALVAPEIITMEDDPITAVMTRRKSSIVLGCRAVKKGQAGGFFSAGSTGAVTAAGTAYVTPFKAALEDRRTAIRPCLTNALPNRAGGLTVLCDMGANPDVEPLDVVRFAQMGAAYASCVLGIDHPRVGLLSNGTEEHKGSAFTHACFPLMSQLVPGFAGNCEGTDLTSGNFDVVVCDGFAGNIALKSIEGAAKLMMEELKRGLTSSLAGKVSAVLMKPMLRQLKRKLSGDAKGGAVLLGLRGVVMIGHGATSVEAVKNGTLACAQCVREGLVDRVADAMGLDA</sequence>
<dbReference type="EMBL" id="ABXJ01000086">
    <property type="protein sequence ID" value="EEA90173.1"/>
    <property type="molecule type" value="Genomic_DNA"/>
</dbReference>
<evidence type="ECO:0000256" key="9">
    <source>
        <dbReference type="ARBA" id="ARBA00046608"/>
    </source>
</evidence>
<dbReference type="SUPFAM" id="SSF53659">
    <property type="entry name" value="Isocitrate/Isopropylmalate dehydrogenase-like"/>
    <property type="match status" value="1"/>
</dbReference>
<evidence type="ECO:0000313" key="11">
    <source>
        <dbReference type="EMBL" id="EEA90173.1"/>
    </source>
</evidence>
<dbReference type="InterPro" id="IPR003664">
    <property type="entry name" value="FA_synthesis"/>
</dbReference>
<keyword evidence="5 10" id="KW-0443">Lipid metabolism</keyword>
<dbReference type="RefSeq" id="WP_006721269.1">
    <property type="nucleotide sequence ID" value="NZ_CP085935.1"/>
</dbReference>
<accession>B6GC16</accession>
<evidence type="ECO:0000256" key="2">
    <source>
        <dbReference type="ARBA" id="ARBA00022490"/>
    </source>
</evidence>
<dbReference type="HAMAP" id="MF_00019">
    <property type="entry name" value="PlsX"/>
    <property type="match status" value="1"/>
</dbReference>
<reference evidence="11 12" key="1">
    <citation type="submission" date="2008-10" db="EMBL/GenBank/DDBJ databases">
        <title>Draft genome sequence of Collinsella stercoris (DSM 13279).</title>
        <authorList>
            <person name="Sudarsanam P."/>
            <person name="Ley R."/>
            <person name="Guruge J."/>
            <person name="Turnbaugh P.J."/>
            <person name="Mahowald M."/>
            <person name="Liep D."/>
            <person name="Gordon J."/>
        </authorList>
    </citation>
    <scope>NUCLEOTIDE SEQUENCE [LARGE SCALE GENOMIC DNA]</scope>
    <source>
        <strain evidence="11 12">DSM 13279</strain>
    </source>
</reference>
<keyword evidence="7 10" id="KW-1208">Phospholipid metabolism</keyword>
<dbReference type="OrthoDB" id="9806408at2"/>
<dbReference type="InterPro" id="IPR012281">
    <property type="entry name" value="Phospholipid_synth_PlsX-like"/>
</dbReference>
<dbReference type="NCBIfam" id="TIGR00182">
    <property type="entry name" value="plsX"/>
    <property type="match status" value="1"/>
</dbReference>
<evidence type="ECO:0000256" key="10">
    <source>
        <dbReference type="HAMAP-Rule" id="MF_00019"/>
    </source>
</evidence>
<keyword evidence="6 10" id="KW-0594">Phospholipid biosynthesis</keyword>
<keyword evidence="2 10" id="KW-0963">Cytoplasm</keyword>
<comment type="function">
    <text evidence="10">Catalyzes the reversible formation of acyl-phosphate (acyl-PO(4)) from acyl-[acyl-carrier-protein] (acyl-ACP). This enzyme utilizes acyl-ACP as fatty acyl donor, but not acyl-CoA.</text>
</comment>
<comment type="catalytic activity">
    <reaction evidence="1 10">
        <text>a fatty acyl-[ACP] + phosphate = an acyl phosphate + holo-[ACP]</text>
        <dbReference type="Rhea" id="RHEA:42292"/>
        <dbReference type="Rhea" id="RHEA-COMP:9685"/>
        <dbReference type="Rhea" id="RHEA-COMP:14125"/>
        <dbReference type="ChEBI" id="CHEBI:43474"/>
        <dbReference type="ChEBI" id="CHEBI:59918"/>
        <dbReference type="ChEBI" id="CHEBI:64479"/>
        <dbReference type="ChEBI" id="CHEBI:138651"/>
        <dbReference type="EC" id="2.3.1.274"/>
    </reaction>
</comment>
<dbReference type="GO" id="GO:0006633">
    <property type="term" value="P:fatty acid biosynthetic process"/>
    <property type="evidence" value="ECO:0007669"/>
    <property type="project" value="UniProtKB-UniRule"/>
</dbReference>
<comment type="subunit">
    <text evidence="9 10">Homodimer. Probably interacts with PlsY.</text>
</comment>
<proteinExistence type="inferred from homology"/>
<dbReference type="PANTHER" id="PTHR30100:SF1">
    <property type="entry name" value="PHOSPHATE ACYLTRANSFERASE"/>
    <property type="match status" value="1"/>
</dbReference>
<keyword evidence="3 10" id="KW-0444">Lipid biosynthesis</keyword>
<reference evidence="11 12" key="2">
    <citation type="submission" date="2008-10" db="EMBL/GenBank/DDBJ databases">
        <authorList>
            <person name="Fulton L."/>
            <person name="Clifton S."/>
            <person name="Fulton B."/>
            <person name="Xu J."/>
            <person name="Minx P."/>
            <person name="Pepin K.H."/>
            <person name="Johnson M."/>
            <person name="Thiruvilangam P."/>
            <person name="Bhonagiri V."/>
            <person name="Nash W.E."/>
            <person name="Mardis E.R."/>
            <person name="Wilson R.K."/>
        </authorList>
    </citation>
    <scope>NUCLEOTIDE SEQUENCE [LARGE SCALE GENOMIC DNA]</scope>
    <source>
        <strain evidence="11 12">DSM 13279</strain>
    </source>
</reference>
<dbReference type="Proteomes" id="UP000003560">
    <property type="component" value="Unassembled WGS sequence"/>
</dbReference>
<dbReference type="EC" id="2.3.1.274" evidence="8 10"/>
<keyword evidence="12" id="KW-1185">Reference proteome</keyword>
<protein>
    <recommendedName>
        <fullName evidence="8 10">Phosphate acyltransferase</fullName>
        <ecNumber evidence="8 10">2.3.1.274</ecNumber>
    </recommendedName>
    <alternativeName>
        <fullName evidence="10">Acyl-ACP phosphotransacylase</fullName>
    </alternativeName>
    <alternativeName>
        <fullName evidence="10">Acyl-[acyl-carrier-protein]--phosphate acyltransferase</fullName>
    </alternativeName>
    <alternativeName>
        <fullName evidence="10">Phosphate-acyl-ACP acyltransferase</fullName>
    </alternativeName>
</protein>
<dbReference type="AlphaFoldDB" id="B6GC16"/>
<dbReference type="eggNOG" id="COG0416">
    <property type="taxonomic scope" value="Bacteria"/>
</dbReference>
<comment type="pathway">
    <text evidence="10">Lipid metabolism; phospholipid metabolism.</text>
</comment>
<dbReference type="GO" id="GO:0008654">
    <property type="term" value="P:phospholipid biosynthetic process"/>
    <property type="evidence" value="ECO:0007669"/>
    <property type="project" value="UniProtKB-KW"/>
</dbReference>
<keyword evidence="4 10" id="KW-0808">Transferase</keyword>
<evidence type="ECO:0000313" key="12">
    <source>
        <dbReference type="Proteomes" id="UP000003560"/>
    </source>
</evidence>
<evidence type="ECO:0000256" key="7">
    <source>
        <dbReference type="ARBA" id="ARBA00023264"/>
    </source>
</evidence>
<evidence type="ECO:0000256" key="4">
    <source>
        <dbReference type="ARBA" id="ARBA00022679"/>
    </source>
</evidence>
<dbReference type="PANTHER" id="PTHR30100">
    <property type="entry name" value="FATTY ACID/PHOSPHOLIPID SYNTHESIS PROTEIN PLSX"/>
    <property type="match status" value="1"/>
</dbReference>
<dbReference type="HOGENOM" id="CLU_039379_1_1_11"/>
<evidence type="ECO:0000256" key="1">
    <source>
        <dbReference type="ARBA" id="ARBA00001232"/>
    </source>
</evidence>
<evidence type="ECO:0000256" key="6">
    <source>
        <dbReference type="ARBA" id="ARBA00023209"/>
    </source>
</evidence>
<dbReference type="GeneID" id="98003343"/>
<dbReference type="GO" id="GO:0043811">
    <property type="term" value="F:phosphate:acyl-[acyl carrier protein] acyltransferase activity"/>
    <property type="evidence" value="ECO:0007669"/>
    <property type="project" value="UniProtKB-UniRule"/>
</dbReference>
<comment type="similarity">
    <text evidence="10">Belongs to the PlsX family.</text>
</comment>
<gene>
    <name evidence="10 11" type="primary">plsX</name>
    <name evidence="11" type="ORF">COLSTE_01635</name>
</gene>
<evidence type="ECO:0000256" key="3">
    <source>
        <dbReference type="ARBA" id="ARBA00022516"/>
    </source>
</evidence>
<dbReference type="PIRSF" id="PIRSF002465">
    <property type="entry name" value="Phsphlp_syn_PlsX"/>
    <property type="match status" value="1"/>
</dbReference>
<organism evidence="11 12">
    <name type="scientific">Collinsella stercoris DSM 13279</name>
    <dbReference type="NCBI Taxonomy" id="445975"/>
    <lineage>
        <taxon>Bacteria</taxon>
        <taxon>Bacillati</taxon>
        <taxon>Actinomycetota</taxon>
        <taxon>Coriobacteriia</taxon>
        <taxon>Coriobacteriales</taxon>
        <taxon>Coriobacteriaceae</taxon>
        <taxon>Collinsella</taxon>
    </lineage>
</organism>
<dbReference type="Pfam" id="PF02504">
    <property type="entry name" value="FA_synthesis"/>
    <property type="match status" value="1"/>
</dbReference>